<dbReference type="EMBL" id="DPXL01000085">
    <property type="protein sequence ID" value="HCM31314.1"/>
    <property type="molecule type" value="Genomic_DNA"/>
</dbReference>
<comment type="caution">
    <text evidence="1">The sequence shown here is derived from an EMBL/GenBank/DDBJ whole genome shotgun (WGS) entry which is preliminary data.</text>
</comment>
<reference evidence="1 2" key="1">
    <citation type="journal article" date="2018" name="Nat. Biotechnol.">
        <title>A standardized bacterial taxonomy based on genome phylogeny substantially revises the tree of life.</title>
        <authorList>
            <person name="Parks D.H."/>
            <person name="Chuvochina M."/>
            <person name="Waite D.W."/>
            <person name="Rinke C."/>
            <person name="Skarshewski A."/>
            <person name="Chaumeil P.A."/>
            <person name="Hugenholtz P."/>
        </authorList>
    </citation>
    <scope>NUCLEOTIDE SEQUENCE [LARGE SCALE GENOMIC DNA]</scope>
    <source>
        <strain evidence="1">UBA10045</strain>
    </source>
</reference>
<dbReference type="Proteomes" id="UP000262257">
    <property type="component" value="Unassembled WGS sequence"/>
</dbReference>
<proteinExistence type="predicted"/>
<sequence length="127" mass="14073">MSFVTETEVLENVPEFAGQSASDKARLLSQVDAYLRSRNVKEYLESSQVPEPLKLASYEIIRGILAGKLYQGKAATVVSKTVSAQSGTSVSKTFAVGSEDLNTYEQYILDLIKPYTKRSSVQFLKRI</sequence>
<evidence type="ECO:0000313" key="2">
    <source>
        <dbReference type="Proteomes" id="UP000262257"/>
    </source>
</evidence>
<dbReference type="AlphaFoldDB" id="A0A3D3G0R7"/>
<accession>A0A3D3G0R7</accession>
<gene>
    <name evidence="1" type="ORF">DIC32_06880</name>
</gene>
<evidence type="ECO:0000313" key="1">
    <source>
        <dbReference type="EMBL" id="HCM31314.1"/>
    </source>
</evidence>
<name>A0A3D3G0R7_ACIRA</name>
<protein>
    <recommendedName>
        <fullName evidence="3">DUF4054 domain-containing protein</fullName>
    </recommendedName>
</protein>
<organism evidence="1 2">
    <name type="scientific">Acinetobacter radioresistens</name>
    <dbReference type="NCBI Taxonomy" id="40216"/>
    <lineage>
        <taxon>Bacteria</taxon>
        <taxon>Pseudomonadati</taxon>
        <taxon>Pseudomonadota</taxon>
        <taxon>Gammaproteobacteria</taxon>
        <taxon>Moraxellales</taxon>
        <taxon>Moraxellaceae</taxon>
        <taxon>Acinetobacter</taxon>
    </lineage>
</organism>
<evidence type="ECO:0008006" key="3">
    <source>
        <dbReference type="Google" id="ProtNLM"/>
    </source>
</evidence>